<gene>
    <name evidence="11" type="ORF">ACFQ5J_11265</name>
</gene>
<evidence type="ECO:0000256" key="6">
    <source>
        <dbReference type="ARBA" id="ARBA00022847"/>
    </source>
</evidence>
<dbReference type="Proteomes" id="UP001597252">
    <property type="component" value="Unassembled WGS sequence"/>
</dbReference>
<keyword evidence="2" id="KW-0813">Transport</keyword>
<dbReference type="Pfam" id="PF03812">
    <property type="entry name" value="KdgT"/>
    <property type="match status" value="1"/>
</dbReference>
<keyword evidence="6" id="KW-0769">Symport</keyword>
<keyword evidence="8 10" id="KW-0472">Membrane</keyword>
<feature type="transmembrane region" description="Helical" evidence="10">
    <location>
        <begin position="79"/>
        <end position="98"/>
    </location>
</feature>
<feature type="region of interest" description="Disordered" evidence="9">
    <location>
        <begin position="312"/>
        <end position="346"/>
    </location>
</feature>
<comment type="similarity">
    <text evidence="1">Belongs to the KdgT transporter family.</text>
</comment>
<keyword evidence="7 10" id="KW-1133">Transmembrane helix</keyword>
<protein>
    <submittedName>
        <fullName evidence="11">2-keto-3-deoxygluconate permease</fullName>
    </submittedName>
</protein>
<evidence type="ECO:0000313" key="11">
    <source>
        <dbReference type="EMBL" id="MFD1485811.1"/>
    </source>
</evidence>
<evidence type="ECO:0000256" key="8">
    <source>
        <dbReference type="ARBA" id="ARBA00023136"/>
    </source>
</evidence>
<evidence type="ECO:0000256" key="7">
    <source>
        <dbReference type="ARBA" id="ARBA00022989"/>
    </source>
</evidence>
<comment type="caution">
    <text evidence="11">The sequence shown here is derived from an EMBL/GenBank/DDBJ whole genome shotgun (WGS) entry which is preliminary data.</text>
</comment>
<evidence type="ECO:0000256" key="5">
    <source>
        <dbReference type="ARBA" id="ARBA00022692"/>
    </source>
</evidence>
<feature type="transmembrane region" description="Helical" evidence="10">
    <location>
        <begin position="12"/>
        <end position="32"/>
    </location>
</feature>
<keyword evidence="4" id="KW-0762">Sugar transport</keyword>
<feature type="transmembrane region" description="Helical" evidence="10">
    <location>
        <begin position="278"/>
        <end position="306"/>
    </location>
</feature>
<evidence type="ECO:0000256" key="10">
    <source>
        <dbReference type="SAM" id="Phobius"/>
    </source>
</evidence>
<keyword evidence="5 10" id="KW-0812">Transmembrane</keyword>
<feature type="compositionally biased region" description="Polar residues" evidence="9">
    <location>
        <begin position="337"/>
        <end position="346"/>
    </location>
</feature>
<name>A0ABW4EBL4_9LACO</name>
<feature type="transmembrane region" description="Helical" evidence="10">
    <location>
        <begin position="218"/>
        <end position="240"/>
    </location>
</feature>
<organism evidence="11 12">
    <name type="scientific">Lacticaseibacillus baoqingensis</name>
    <dbReference type="NCBI Taxonomy" id="2486013"/>
    <lineage>
        <taxon>Bacteria</taxon>
        <taxon>Bacillati</taxon>
        <taxon>Bacillota</taxon>
        <taxon>Bacilli</taxon>
        <taxon>Lactobacillales</taxon>
        <taxon>Lactobacillaceae</taxon>
        <taxon>Lacticaseibacillus</taxon>
    </lineage>
</organism>
<dbReference type="InterPro" id="IPR004684">
    <property type="entry name" value="2keto-3dGluconate_permease"/>
</dbReference>
<sequence>MKILATVKKIPGGTMVVPLLLGAFMNTFFPSILKLGGFTTAVFSSAGANTLVGISLVFIGSQLRIREAPEALKRGSVLLLAKFIAGGGFGFLVSKIFGPAGFMGLSVLAVTSCIASGNGGLYTALVTDYGDATDVAALSILNIKDGPFLTMLALGATGLAHIPFMSLVAAVGPLIVGIIMGNIDKDIKEFLQPGIAIIIPCFAFALGAGINFKNILSAGLSGIFLGFLCVLISGFVCILFDRFINRRPGYAGAATSAASGNSVATPAAVALIDKAWHPYVAAATAQVAAAVVVTAILVPFVTAFIAKKFGSEKDKPKTSDKQINGKSKPSLVKKETAQPTLTHVNN</sequence>
<proteinExistence type="inferred from homology"/>
<evidence type="ECO:0000256" key="9">
    <source>
        <dbReference type="SAM" id="MobiDB-lite"/>
    </source>
</evidence>
<evidence type="ECO:0000256" key="1">
    <source>
        <dbReference type="ARBA" id="ARBA00006430"/>
    </source>
</evidence>
<reference evidence="12" key="1">
    <citation type="journal article" date="2019" name="Int. J. Syst. Evol. Microbiol.">
        <title>The Global Catalogue of Microorganisms (GCM) 10K type strain sequencing project: providing services to taxonomists for standard genome sequencing and annotation.</title>
        <authorList>
            <consortium name="The Broad Institute Genomics Platform"/>
            <consortium name="The Broad Institute Genome Sequencing Center for Infectious Disease"/>
            <person name="Wu L."/>
            <person name="Ma J."/>
        </authorList>
    </citation>
    <scope>NUCLEOTIDE SEQUENCE [LARGE SCALE GENOMIC DNA]</scope>
    <source>
        <strain evidence="12">CCM 8903</strain>
    </source>
</reference>
<accession>A0ABW4EBL4</accession>
<feature type="transmembrane region" description="Helical" evidence="10">
    <location>
        <begin position="252"/>
        <end position="272"/>
    </location>
</feature>
<feature type="transmembrane region" description="Helical" evidence="10">
    <location>
        <begin position="190"/>
        <end position="212"/>
    </location>
</feature>
<keyword evidence="12" id="KW-1185">Reference proteome</keyword>
<evidence type="ECO:0000256" key="3">
    <source>
        <dbReference type="ARBA" id="ARBA00022475"/>
    </source>
</evidence>
<feature type="transmembrane region" description="Helical" evidence="10">
    <location>
        <begin position="148"/>
        <end position="178"/>
    </location>
</feature>
<evidence type="ECO:0000313" key="12">
    <source>
        <dbReference type="Proteomes" id="UP001597252"/>
    </source>
</evidence>
<dbReference type="RefSeq" id="WP_125754337.1">
    <property type="nucleotide sequence ID" value="NZ_JBHTON010000039.1"/>
</dbReference>
<evidence type="ECO:0000256" key="2">
    <source>
        <dbReference type="ARBA" id="ARBA00022448"/>
    </source>
</evidence>
<dbReference type="EMBL" id="JBHTON010000039">
    <property type="protein sequence ID" value="MFD1485811.1"/>
    <property type="molecule type" value="Genomic_DNA"/>
</dbReference>
<keyword evidence="3" id="KW-1003">Cell membrane</keyword>
<evidence type="ECO:0000256" key="4">
    <source>
        <dbReference type="ARBA" id="ARBA00022597"/>
    </source>
</evidence>
<feature type="transmembrane region" description="Helical" evidence="10">
    <location>
        <begin position="38"/>
        <end position="59"/>
    </location>
</feature>